<dbReference type="InterPro" id="IPR022893">
    <property type="entry name" value="Shikimate_DH_fam"/>
</dbReference>
<evidence type="ECO:0000256" key="2">
    <source>
        <dbReference type="ARBA" id="ARBA00023141"/>
    </source>
</evidence>
<protein>
    <submittedName>
        <fullName evidence="5">Shikimate dehydrogenase</fullName>
        <ecNumber evidence="5">1.1.1.25</ecNumber>
    </submittedName>
</protein>
<dbReference type="Pfam" id="PF08501">
    <property type="entry name" value="Shikimate_dh_N"/>
    <property type="match status" value="1"/>
</dbReference>
<comment type="pathway">
    <text evidence="1">Metabolic intermediate biosynthesis; chorismate biosynthesis; chorismate from D-erythrose 4-phosphate and phosphoenolpyruvate: step 4/7.</text>
</comment>
<proteinExistence type="predicted"/>
<dbReference type="PANTHER" id="PTHR21089">
    <property type="entry name" value="SHIKIMATE DEHYDROGENASE"/>
    <property type="match status" value="1"/>
</dbReference>
<organism evidence="5 6">
    <name type="scientific">Jatrophihabitans telluris</name>
    <dbReference type="NCBI Taxonomy" id="2038343"/>
    <lineage>
        <taxon>Bacteria</taxon>
        <taxon>Bacillati</taxon>
        <taxon>Actinomycetota</taxon>
        <taxon>Actinomycetes</taxon>
        <taxon>Jatrophihabitantales</taxon>
        <taxon>Jatrophihabitantaceae</taxon>
        <taxon>Jatrophihabitans</taxon>
    </lineage>
</organism>
<evidence type="ECO:0000256" key="1">
    <source>
        <dbReference type="ARBA" id="ARBA00004871"/>
    </source>
</evidence>
<dbReference type="CDD" id="cd01065">
    <property type="entry name" value="NAD_bind_Shikimate_DH"/>
    <property type="match status" value="1"/>
</dbReference>
<dbReference type="InterPro" id="IPR036291">
    <property type="entry name" value="NAD(P)-bd_dom_sf"/>
</dbReference>
<keyword evidence="2" id="KW-0028">Amino-acid biosynthesis</keyword>
<evidence type="ECO:0000313" key="5">
    <source>
        <dbReference type="EMBL" id="UQX89741.1"/>
    </source>
</evidence>
<dbReference type="InterPro" id="IPR046346">
    <property type="entry name" value="Aminoacid_DH-like_N_sf"/>
</dbReference>
<dbReference type="SUPFAM" id="SSF53223">
    <property type="entry name" value="Aminoacid dehydrogenase-like, N-terminal domain"/>
    <property type="match status" value="1"/>
</dbReference>
<dbReference type="Pfam" id="PF18317">
    <property type="entry name" value="SDH_C"/>
    <property type="match status" value="1"/>
</dbReference>
<dbReference type="NCBIfam" id="NF009201">
    <property type="entry name" value="PRK12549.1"/>
    <property type="match status" value="1"/>
</dbReference>
<feature type="domain" description="Shikimate dehydrogenase substrate binding N-terminal" evidence="3">
    <location>
        <begin position="14"/>
        <end position="101"/>
    </location>
</feature>
<reference evidence="5" key="2">
    <citation type="submission" date="2022-05" db="EMBL/GenBank/DDBJ databases">
        <authorList>
            <person name="Kim J.-S."/>
            <person name="Lee K."/>
            <person name="Suh M."/>
            <person name="Eom M."/>
            <person name="Kim J.-S."/>
            <person name="Kim D.-S."/>
            <person name="Ko S.-H."/>
            <person name="Shin Y."/>
            <person name="Lee J.-S."/>
        </authorList>
    </citation>
    <scope>NUCLEOTIDE SEQUENCE</scope>
    <source>
        <strain evidence="5">N237</strain>
    </source>
</reference>
<dbReference type="InterPro" id="IPR013708">
    <property type="entry name" value="Shikimate_DH-bd_N"/>
</dbReference>
<keyword evidence="5" id="KW-0560">Oxidoreductase</keyword>
<dbReference type="EC" id="1.1.1.25" evidence="5"/>
<keyword evidence="2" id="KW-0057">Aromatic amino acid biosynthesis</keyword>
<dbReference type="Gene3D" id="3.40.50.720">
    <property type="entry name" value="NAD(P)-binding Rossmann-like Domain"/>
    <property type="match status" value="1"/>
</dbReference>
<name>A0ABY4R1E3_9ACTN</name>
<reference evidence="5" key="1">
    <citation type="journal article" date="2018" name="Int. J. Syst. Evol. Microbiol.">
        <title>Jatrophihabitans telluris sp. nov., isolated from sediment soil of lava forest wetlands and the emended description of the genus Jatrophihabitans.</title>
        <authorList>
            <person name="Lee K.C."/>
            <person name="Suh M.K."/>
            <person name="Eom M.K."/>
            <person name="Kim K.K."/>
            <person name="Kim J.S."/>
            <person name="Kim D.S."/>
            <person name="Ko S.H."/>
            <person name="Shin Y.K."/>
            <person name="Lee J.S."/>
        </authorList>
    </citation>
    <scope>NUCLEOTIDE SEQUENCE</scope>
    <source>
        <strain evidence="5">N237</strain>
    </source>
</reference>
<accession>A0ABY4R1E3</accession>
<feature type="domain" description="SDH C-terminal" evidence="4">
    <location>
        <begin position="255"/>
        <end position="278"/>
    </location>
</feature>
<evidence type="ECO:0000259" key="3">
    <source>
        <dbReference type="Pfam" id="PF08501"/>
    </source>
</evidence>
<dbReference type="Proteomes" id="UP001056336">
    <property type="component" value="Chromosome"/>
</dbReference>
<evidence type="ECO:0000259" key="4">
    <source>
        <dbReference type="Pfam" id="PF18317"/>
    </source>
</evidence>
<evidence type="ECO:0000313" key="6">
    <source>
        <dbReference type="Proteomes" id="UP001056336"/>
    </source>
</evidence>
<sequence>MTSRGERRSRMLGLVGAGIGASLTPALHEREAREQALALAYRLIDLGDPRVAGHGIGEILPWAIRLGFDGLNVTHPAKQAVAPLLDELSEAAALLGAVNTVVIKDGRTTGHNTDWSGYARSFALSLPEHVGDRMVLLGAGGAGSAVAYATLRGGAEHLTVVDPDADQRNRLLARLEPVFGASRISAAADPKAPLADAHGLINATPIGMVDHPGLPLAAGLLRPELWVSDVVYFPLQTRLVSFARQLGCTVVSGGGMAVFQAADAFELFTGLTPDAARMSAHFAAISAPSAARSGRTDLQAVNEHGMEVA</sequence>
<dbReference type="GO" id="GO:0004764">
    <property type="term" value="F:shikimate 3-dehydrogenase (NADP+) activity"/>
    <property type="evidence" value="ECO:0007669"/>
    <property type="project" value="UniProtKB-EC"/>
</dbReference>
<dbReference type="InterPro" id="IPR041121">
    <property type="entry name" value="SDH_C"/>
</dbReference>
<keyword evidence="6" id="KW-1185">Reference proteome</keyword>
<dbReference type="EMBL" id="CP097332">
    <property type="protein sequence ID" value="UQX89741.1"/>
    <property type="molecule type" value="Genomic_DNA"/>
</dbReference>
<dbReference type="SUPFAM" id="SSF51735">
    <property type="entry name" value="NAD(P)-binding Rossmann-fold domains"/>
    <property type="match status" value="1"/>
</dbReference>
<gene>
    <name evidence="5" type="ORF">M6D93_07005</name>
</gene>
<dbReference type="Gene3D" id="3.40.50.10860">
    <property type="entry name" value="Leucine Dehydrogenase, chain A, domain 1"/>
    <property type="match status" value="1"/>
</dbReference>
<dbReference type="RefSeq" id="WP_249773637.1">
    <property type="nucleotide sequence ID" value="NZ_CP097332.1"/>
</dbReference>
<dbReference type="PANTHER" id="PTHR21089:SF1">
    <property type="entry name" value="BIFUNCTIONAL 3-DEHYDROQUINATE DEHYDRATASE_SHIKIMATE DEHYDROGENASE, CHLOROPLASTIC"/>
    <property type="match status" value="1"/>
</dbReference>